<dbReference type="SUPFAM" id="SSF55486">
    <property type="entry name" value="Metalloproteases ('zincins'), catalytic domain"/>
    <property type="match status" value="1"/>
</dbReference>
<evidence type="ECO:0000256" key="1">
    <source>
        <dbReference type="ARBA" id="ARBA00001947"/>
    </source>
</evidence>
<sequence length="74" mass="7862">NCKVTEGGKGLEDTDFLLYVTTGSTPHCSQGLLAFAGYCVLDLESNRPLAGFVNFCPESLSPDGSEFQAQLETA</sequence>
<keyword evidence="5" id="KW-0378">Hydrolase</keyword>
<keyword evidence="6" id="KW-0862">Zinc</keyword>
<dbReference type="GO" id="GO:0004222">
    <property type="term" value="F:metalloendopeptidase activity"/>
    <property type="evidence" value="ECO:0007669"/>
    <property type="project" value="InterPro"/>
</dbReference>
<dbReference type="InterPro" id="IPR001577">
    <property type="entry name" value="Peptidase_M8"/>
</dbReference>
<dbReference type="Gene3D" id="3.10.170.20">
    <property type="match status" value="1"/>
</dbReference>
<dbReference type="GO" id="GO:0046872">
    <property type="term" value="F:metal ion binding"/>
    <property type="evidence" value="ECO:0007669"/>
    <property type="project" value="UniProtKB-KW"/>
</dbReference>
<evidence type="ECO:0000256" key="5">
    <source>
        <dbReference type="ARBA" id="ARBA00022801"/>
    </source>
</evidence>
<dbReference type="GO" id="GO:0006508">
    <property type="term" value="P:proteolysis"/>
    <property type="evidence" value="ECO:0007669"/>
    <property type="project" value="UniProtKB-KW"/>
</dbReference>
<keyword evidence="3" id="KW-0645">Protease</keyword>
<keyword evidence="7" id="KW-0482">Metalloprotease</keyword>
<gene>
    <name evidence="8" type="ORF">TSPGSL018_28320</name>
</gene>
<feature type="non-terminal residue" evidence="8">
    <location>
        <position position="74"/>
    </location>
</feature>
<comment type="similarity">
    <text evidence="2">Belongs to the peptidase M8 family.</text>
</comment>
<dbReference type="GO" id="GO:0016020">
    <property type="term" value="C:membrane"/>
    <property type="evidence" value="ECO:0007669"/>
    <property type="project" value="InterPro"/>
</dbReference>
<proteinExistence type="inferred from homology"/>
<dbReference type="Pfam" id="PF01457">
    <property type="entry name" value="Peptidase_M8"/>
    <property type="match status" value="1"/>
</dbReference>
<evidence type="ECO:0000256" key="7">
    <source>
        <dbReference type="ARBA" id="ARBA00023049"/>
    </source>
</evidence>
<protein>
    <submittedName>
        <fullName evidence="8">Uncharacterized protein</fullName>
    </submittedName>
</protein>
<dbReference type="GO" id="GO:0007155">
    <property type="term" value="P:cell adhesion"/>
    <property type="evidence" value="ECO:0007669"/>
    <property type="project" value="InterPro"/>
</dbReference>
<evidence type="ECO:0000256" key="4">
    <source>
        <dbReference type="ARBA" id="ARBA00022723"/>
    </source>
</evidence>
<accession>A0A061RSI0</accession>
<dbReference type="EMBL" id="GBEZ01012238">
    <property type="protein sequence ID" value="JAC73630.1"/>
    <property type="molecule type" value="Transcribed_RNA"/>
</dbReference>
<evidence type="ECO:0000256" key="6">
    <source>
        <dbReference type="ARBA" id="ARBA00022833"/>
    </source>
</evidence>
<evidence type="ECO:0000256" key="2">
    <source>
        <dbReference type="ARBA" id="ARBA00005860"/>
    </source>
</evidence>
<evidence type="ECO:0000313" key="8">
    <source>
        <dbReference type="EMBL" id="JAC73630.1"/>
    </source>
</evidence>
<feature type="non-terminal residue" evidence="8">
    <location>
        <position position="1"/>
    </location>
</feature>
<reference evidence="8" key="1">
    <citation type="submission" date="2014-05" db="EMBL/GenBank/DDBJ databases">
        <title>The transcriptome of the halophilic microalga Tetraselmis sp. GSL018 isolated from the Great Salt Lake, Utah.</title>
        <authorList>
            <person name="Jinkerson R.E."/>
            <person name="D'Adamo S."/>
            <person name="Posewitz M.C."/>
        </authorList>
    </citation>
    <scope>NUCLEOTIDE SEQUENCE</scope>
    <source>
        <strain evidence="8">GSL018</strain>
    </source>
</reference>
<comment type="cofactor">
    <cofactor evidence="1">
        <name>Zn(2+)</name>
        <dbReference type="ChEBI" id="CHEBI:29105"/>
    </cofactor>
</comment>
<evidence type="ECO:0000256" key="3">
    <source>
        <dbReference type="ARBA" id="ARBA00022670"/>
    </source>
</evidence>
<name>A0A061RSI0_9CHLO</name>
<organism evidence="8">
    <name type="scientific">Tetraselmis sp. GSL018</name>
    <dbReference type="NCBI Taxonomy" id="582737"/>
    <lineage>
        <taxon>Eukaryota</taxon>
        <taxon>Viridiplantae</taxon>
        <taxon>Chlorophyta</taxon>
        <taxon>core chlorophytes</taxon>
        <taxon>Chlorodendrophyceae</taxon>
        <taxon>Chlorodendrales</taxon>
        <taxon>Chlorodendraceae</taxon>
        <taxon>Tetraselmis</taxon>
    </lineage>
</organism>
<keyword evidence="4" id="KW-0479">Metal-binding</keyword>
<dbReference type="AlphaFoldDB" id="A0A061RSI0"/>